<dbReference type="InterPro" id="IPR050473">
    <property type="entry name" value="A2M/Complement_sys"/>
</dbReference>
<reference evidence="4 5" key="1">
    <citation type="submission" date="2020-07" db="EMBL/GenBank/DDBJ databases">
        <title>Vallitalea guaymasensis genome.</title>
        <authorList>
            <person name="Postec A."/>
        </authorList>
    </citation>
    <scope>NUCLEOTIDE SEQUENCE [LARGE SCALE GENOMIC DNA]</scope>
    <source>
        <strain evidence="4 5">Ra1766G1</strain>
    </source>
</reference>
<dbReference type="InterPro" id="IPR001599">
    <property type="entry name" value="Macroglobln_a2"/>
</dbReference>
<dbReference type="PANTHER" id="PTHR11412:SF136">
    <property type="entry name" value="CD109 ANTIGEN"/>
    <property type="match status" value="1"/>
</dbReference>
<gene>
    <name evidence="4" type="ORF">HYG85_02090</name>
</gene>
<dbReference type="PANTHER" id="PTHR11412">
    <property type="entry name" value="MACROGLOBULIN / COMPLEMENT"/>
    <property type="match status" value="1"/>
</dbReference>
<keyword evidence="1" id="KW-0732">Signal</keyword>
<proteinExistence type="predicted"/>
<dbReference type="GO" id="GO:0004866">
    <property type="term" value="F:endopeptidase inhibitor activity"/>
    <property type="evidence" value="ECO:0007669"/>
    <property type="project" value="InterPro"/>
</dbReference>
<name>A0A8J8M7P2_9FIRM</name>
<dbReference type="KEGG" id="vgu:HYG85_02090"/>
<evidence type="ECO:0000256" key="2">
    <source>
        <dbReference type="ARBA" id="ARBA00022966"/>
    </source>
</evidence>
<keyword evidence="2" id="KW-0882">Thioester bond</keyword>
<dbReference type="Gene3D" id="2.60.40.1930">
    <property type="match status" value="1"/>
</dbReference>
<dbReference type="Pfam" id="PF00207">
    <property type="entry name" value="A2M"/>
    <property type="match status" value="1"/>
</dbReference>
<dbReference type="RefSeq" id="WP_212692083.1">
    <property type="nucleotide sequence ID" value="NZ_CP058561.1"/>
</dbReference>
<dbReference type="EMBL" id="CP058561">
    <property type="protein sequence ID" value="QUH27768.1"/>
    <property type="molecule type" value="Genomic_DNA"/>
</dbReference>
<sequence length="1665" mass="191152">MKKKVVSLVLMAVLFITLFNGSSIYKGMDVNAEEFRNGFALIPQKFDSTGINTKTTFLLKADDNKSLTLDEIKQGLKIDGDIEFSVKKSEEGFIITLAKELEKNSLYTISFKDITWTFQTMSDFSLLGVLPRNESVNVPTNTGIEFYFSHENADVKDFFEISPKVNGKFETHGNVVVFAPKGGLDPKTLYTVTLKKGLKLNESEQVLKEDYVFSFETAPKKNDEYKEPDGYFNFKNIINEFSTSEKPIIPMDYYVYNEKLAKTPISVDVYSYKSMDDFAAAISKYNKIPRWSYFGHEDEKIETKGLSKVMDFEQPIDIEDYNQKFINLPDKLPNGYYIIDCSWEDINFQTFVQVTDLSFYYMSSGERDMILYRAANTTGNSNNPSTDSKNIIWLNDLKTGKPVKNGVVTLYEGKETYKSNEKGIVEINRKNNDKTENTIYKIEAGNKSAVLVDFAMYGGDSASKYYWKYFQTDRGMYKPDDTVEFWGFLQNRYEDEKIKDITVEISQGGWFYWDYLPFSDEMPYEKTTIETDNGFYNGKIKLPNLEEGSYQISVKHKDQVISTSYIDVKNYVKPAYKIELSKDKEAIFLNEVVNFDINTLFFEGTPVSNLDVNYNINGFEHKNGTMTSDKKGNVRVSYTPKYVDGTQGIKNIRINAYAQLPESGEIYGSEDVRVFINDINVDIDSHIEGKEGTLAVQVNKYDLTRLNNDTAKDYNDYLGEAKEGQKITGTVYKNEWKRKEIGEYYDFINKVVRKQYEYYKETTKVKDVVLVTDKDGKAEIKVDLPDVRDCYYTAELNTVDSHGRKMKFSQYFGNYRMPNPPNSRESMEDYYKLKADKDSYDVDEEMNIKFVNNDKLLEKGSFLYVTAQHGIKDYEVNNTPEYNKIFDESSIPNVEIRGIYFNGKTYVEAESFSPRLDFEKNRIIFTAETDKENYKPGDLCKVSLKAMVYSKEENKNIPVKDVYVNASLVDEALLKLSDNEVDTLEELYQWVQGGIGSTYGSHNNMSNNLNHFGLRVTMDTDKCCDESINESAMMMNTKSDSADVYVRSVFKDTALFRTIKLDENGEGTFTFRLPDNVTSWRMTFAGISKTLKAGSNKEELIVSLPYFINTSLNRTYLVGDKPYIGVSVYGKELKEGENVKYQVTAEGTDYEVTATGKAFERVNIPLWEMKEEGTYDIVVKAISESGYTDGIKQTINVVKTYHEMKVADYYDLVKGMKIKTNDRGTTNLTMVDKGRGKFIPELYSLMYSNGKRIDQKYLSYKASKMLTDTFDMKDILKDEVKLSDYQVNDGGFAILPYAESDIETTVKLLPIIKDDINKEKLKKYLYNELGNDKSRNKAVALYGLAVLGEPVLLDIQKLEKISNLNLKDYLYLALAYSELGDSYKATNIYDNKIAEYEEEYKTVKRIKYGKSEDKYLEYTALMMMLASKLDMDDKDLYYEYVTTTYSKEILANSEKLTYIIGEIDKVSTKEPKITYTYQGKTYEKVIKDGWPVTIDVPSVNLDQFKVNSVEGDVALIAVYNKALINNSKQDDNITIKREYYNYATGKKTNTFNQSDIVKVVIDVDIDKDAIDKYYTVTDFAPSGLVPIEYSGNFGLRHDGWYYYKDVEGQKVTMHISKNHEYDEELYYYARVITPGTYKADGTIVSGNKVKESIKISDTDEIVITK</sequence>
<evidence type="ECO:0000313" key="4">
    <source>
        <dbReference type="EMBL" id="QUH27768.1"/>
    </source>
</evidence>
<evidence type="ECO:0000259" key="3">
    <source>
        <dbReference type="SMART" id="SM01360"/>
    </source>
</evidence>
<dbReference type="SMART" id="SM01360">
    <property type="entry name" value="A2M"/>
    <property type="match status" value="1"/>
</dbReference>
<dbReference type="Gene3D" id="2.60.40.3710">
    <property type="match status" value="1"/>
</dbReference>
<feature type="domain" description="Alpha-2-macroglobulin" evidence="3">
    <location>
        <begin position="1053"/>
        <end position="1145"/>
    </location>
</feature>
<dbReference type="InterPro" id="IPR032812">
    <property type="entry name" value="SbsA_Ig"/>
</dbReference>
<keyword evidence="5" id="KW-1185">Reference proteome</keyword>
<dbReference type="Proteomes" id="UP000677305">
    <property type="component" value="Chromosome"/>
</dbReference>
<evidence type="ECO:0000256" key="1">
    <source>
        <dbReference type="ARBA" id="ARBA00022729"/>
    </source>
</evidence>
<accession>A0A8J8M7P2</accession>
<protein>
    <submittedName>
        <fullName evidence="4">Ig-like domain-containing protein</fullName>
    </submittedName>
</protein>
<dbReference type="Pfam" id="PF13205">
    <property type="entry name" value="Big_5"/>
    <property type="match status" value="1"/>
</dbReference>
<evidence type="ECO:0000313" key="5">
    <source>
        <dbReference type="Proteomes" id="UP000677305"/>
    </source>
</evidence>
<dbReference type="Gene3D" id="2.20.130.20">
    <property type="match status" value="1"/>
</dbReference>
<organism evidence="4 5">
    <name type="scientific">Vallitalea guaymasensis</name>
    <dbReference type="NCBI Taxonomy" id="1185412"/>
    <lineage>
        <taxon>Bacteria</taxon>
        <taxon>Bacillati</taxon>
        <taxon>Bacillota</taxon>
        <taxon>Clostridia</taxon>
        <taxon>Lachnospirales</taxon>
        <taxon>Vallitaleaceae</taxon>
        <taxon>Vallitalea</taxon>
    </lineage>
</organism>